<dbReference type="EMBL" id="ASHM01185692">
    <property type="protein sequence ID" value="PNX65832.1"/>
    <property type="molecule type" value="Genomic_DNA"/>
</dbReference>
<comment type="caution">
    <text evidence="1">The sequence shown here is derived from an EMBL/GenBank/DDBJ whole genome shotgun (WGS) entry which is preliminary data.</text>
</comment>
<name>A0A2K3KHS3_TRIPR</name>
<feature type="non-terminal residue" evidence="1">
    <location>
        <position position="73"/>
    </location>
</feature>
<proteinExistence type="predicted"/>
<accession>A0A2K3KHS3</accession>
<dbReference type="AlphaFoldDB" id="A0A2K3KHS3"/>
<reference evidence="1 2" key="1">
    <citation type="journal article" date="2014" name="Am. J. Bot.">
        <title>Genome assembly and annotation for red clover (Trifolium pratense; Fabaceae).</title>
        <authorList>
            <person name="Istvanek J."/>
            <person name="Jaros M."/>
            <person name="Krenek A."/>
            <person name="Repkova J."/>
        </authorList>
    </citation>
    <scope>NUCLEOTIDE SEQUENCE [LARGE SCALE GENOMIC DNA]</scope>
    <source>
        <strain evidence="2">cv. Tatra</strain>
        <tissue evidence="1">Young leaves</tissue>
    </source>
</reference>
<organism evidence="1 2">
    <name type="scientific">Trifolium pratense</name>
    <name type="common">Red clover</name>
    <dbReference type="NCBI Taxonomy" id="57577"/>
    <lineage>
        <taxon>Eukaryota</taxon>
        <taxon>Viridiplantae</taxon>
        <taxon>Streptophyta</taxon>
        <taxon>Embryophyta</taxon>
        <taxon>Tracheophyta</taxon>
        <taxon>Spermatophyta</taxon>
        <taxon>Magnoliopsida</taxon>
        <taxon>eudicotyledons</taxon>
        <taxon>Gunneridae</taxon>
        <taxon>Pentapetalae</taxon>
        <taxon>rosids</taxon>
        <taxon>fabids</taxon>
        <taxon>Fabales</taxon>
        <taxon>Fabaceae</taxon>
        <taxon>Papilionoideae</taxon>
        <taxon>50 kb inversion clade</taxon>
        <taxon>NPAAA clade</taxon>
        <taxon>Hologalegina</taxon>
        <taxon>IRL clade</taxon>
        <taxon>Trifolieae</taxon>
        <taxon>Trifolium</taxon>
    </lineage>
</organism>
<reference evidence="1 2" key="2">
    <citation type="journal article" date="2017" name="Front. Plant Sci.">
        <title>Gene Classification and Mining of Molecular Markers Useful in Red Clover (Trifolium pratense) Breeding.</title>
        <authorList>
            <person name="Istvanek J."/>
            <person name="Dluhosova J."/>
            <person name="Dluhos P."/>
            <person name="Patkova L."/>
            <person name="Nedelnik J."/>
            <person name="Repkova J."/>
        </authorList>
    </citation>
    <scope>NUCLEOTIDE SEQUENCE [LARGE SCALE GENOMIC DNA]</scope>
    <source>
        <strain evidence="2">cv. Tatra</strain>
        <tissue evidence="1">Young leaves</tissue>
    </source>
</reference>
<sequence length="73" mass="8247">MEKIGAGSFEKRATQISVGCRTMRAFGKKSEPLHLIPSANLTVNLTPQKNCIEAHGIDQWWKQDLELESKLHK</sequence>
<gene>
    <name evidence="1" type="ORF">L195_g062793</name>
</gene>
<dbReference type="STRING" id="57577.A0A2K3KHS3"/>
<protein>
    <submittedName>
        <fullName evidence="1">GDSL esterase/lipase</fullName>
    </submittedName>
</protein>
<evidence type="ECO:0000313" key="1">
    <source>
        <dbReference type="EMBL" id="PNX65832.1"/>
    </source>
</evidence>
<evidence type="ECO:0000313" key="2">
    <source>
        <dbReference type="Proteomes" id="UP000236291"/>
    </source>
</evidence>
<dbReference type="Proteomes" id="UP000236291">
    <property type="component" value="Unassembled WGS sequence"/>
</dbReference>